<dbReference type="EMBL" id="WJXW01000007">
    <property type="protein sequence ID" value="KAF9734593.1"/>
    <property type="molecule type" value="Genomic_DNA"/>
</dbReference>
<name>A0A9P6GGD8_9PLEO</name>
<protein>
    <submittedName>
        <fullName evidence="1">Uncharacterized protein</fullName>
    </submittedName>
</protein>
<sequence length="89" mass="10204">MSLLGFRHFAHQNGLIIQLFRFRVSSFALHCDMQNVRSTPHARRLSRSVAWGAAPGNRGFQMAQQVAVLDVTGPYQREMWQTPSEWPGY</sequence>
<comment type="caution">
    <text evidence="1">The sequence shown here is derived from an EMBL/GenBank/DDBJ whole genome shotgun (WGS) entry which is preliminary data.</text>
</comment>
<gene>
    <name evidence="1" type="ORF">PMIN01_07496</name>
</gene>
<dbReference type="Proteomes" id="UP000756921">
    <property type="component" value="Unassembled WGS sequence"/>
</dbReference>
<reference evidence="1" key="1">
    <citation type="journal article" date="2020" name="Mol. Plant Microbe Interact.">
        <title>Genome Sequence of the Biocontrol Agent Coniothyrium minitans strain Conio (IMI 134523).</title>
        <authorList>
            <person name="Patel D."/>
            <person name="Shittu T.A."/>
            <person name="Baroncelli R."/>
            <person name="Muthumeenakshi S."/>
            <person name="Osborne T.H."/>
            <person name="Janganan T.K."/>
            <person name="Sreenivasaprasad S."/>
        </authorList>
    </citation>
    <scope>NUCLEOTIDE SEQUENCE</scope>
    <source>
        <strain evidence="1">Conio</strain>
    </source>
</reference>
<organism evidence="1 2">
    <name type="scientific">Paraphaeosphaeria minitans</name>
    <dbReference type="NCBI Taxonomy" id="565426"/>
    <lineage>
        <taxon>Eukaryota</taxon>
        <taxon>Fungi</taxon>
        <taxon>Dikarya</taxon>
        <taxon>Ascomycota</taxon>
        <taxon>Pezizomycotina</taxon>
        <taxon>Dothideomycetes</taxon>
        <taxon>Pleosporomycetidae</taxon>
        <taxon>Pleosporales</taxon>
        <taxon>Massarineae</taxon>
        <taxon>Didymosphaeriaceae</taxon>
        <taxon>Paraphaeosphaeria</taxon>
    </lineage>
</organism>
<evidence type="ECO:0000313" key="1">
    <source>
        <dbReference type="EMBL" id="KAF9734593.1"/>
    </source>
</evidence>
<keyword evidence="2" id="KW-1185">Reference proteome</keyword>
<proteinExistence type="predicted"/>
<evidence type="ECO:0000313" key="2">
    <source>
        <dbReference type="Proteomes" id="UP000756921"/>
    </source>
</evidence>
<accession>A0A9P6GGD8</accession>
<dbReference type="AlphaFoldDB" id="A0A9P6GGD8"/>